<evidence type="ECO:0000313" key="4">
    <source>
        <dbReference type="Proteomes" id="UP000887013"/>
    </source>
</evidence>
<evidence type="ECO:0000313" key="2">
    <source>
        <dbReference type="EMBL" id="GFS45055.1"/>
    </source>
</evidence>
<reference evidence="3" key="1">
    <citation type="submission" date="2020-08" db="EMBL/GenBank/DDBJ databases">
        <title>Multicomponent nature underlies the extraordinary mechanical properties of spider dragline silk.</title>
        <authorList>
            <person name="Kono N."/>
            <person name="Nakamura H."/>
            <person name="Mori M."/>
            <person name="Yoshida Y."/>
            <person name="Ohtoshi R."/>
            <person name="Malay A.D."/>
            <person name="Moran D.A.P."/>
            <person name="Tomita M."/>
            <person name="Numata K."/>
            <person name="Arakawa K."/>
        </authorList>
    </citation>
    <scope>NUCLEOTIDE SEQUENCE</scope>
</reference>
<comment type="caution">
    <text evidence="3">The sequence shown here is derived from an EMBL/GenBank/DDBJ whole genome shotgun (WGS) entry which is preliminary data.</text>
</comment>
<name>A0A8X6UBP4_NEPPI</name>
<dbReference type="Proteomes" id="UP000887013">
    <property type="component" value="Unassembled WGS sequence"/>
</dbReference>
<evidence type="ECO:0000256" key="1">
    <source>
        <dbReference type="SAM" id="MobiDB-lite"/>
    </source>
</evidence>
<keyword evidence="4" id="KW-1185">Reference proteome</keyword>
<dbReference type="EMBL" id="BMAW01090476">
    <property type="protein sequence ID" value="GFS45055.1"/>
    <property type="molecule type" value="Genomic_DNA"/>
</dbReference>
<protein>
    <submittedName>
        <fullName evidence="3">Uncharacterized protein</fullName>
    </submittedName>
</protein>
<evidence type="ECO:0000313" key="3">
    <source>
        <dbReference type="EMBL" id="GFU13970.1"/>
    </source>
</evidence>
<feature type="region of interest" description="Disordered" evidence="1">
    <location>
        <begin position="1"/>
        <end position="31"/>
    </location>
</feature>
<accession>A0A8X6UBP4</accession>
<organism evidence="3 4">
    <name type="scientific">Nephila pilipes</name>
    <name type="common">Giant wood spider</name>
    <name type="synonym">Nephila maculata</name>
    <dbReference type="NCBI Taxonomy" id="299642"/>
    <lineage>
        <taxon>Eukaryota</taxon>
        <taxon>Metazoa</taxon>
        <taxon>Ecdysozoa</taxon>
        <taxon>Arthropoda</taxon>
        <taxon>Chelicerata</taxon>
        <taxon>Arachnida</taxon>
        <taxon>Araneae</taxon>
        <taxon>Araneomorphae</taxon>
        <taxon>Entelegynae</taxon>
        <taxon>Araneoidea</taxon>
        <taxon>Nephilidae</taxon>
        <taxon>Nephila</taxon>
    </lineage>
</organism>
<dbReference type="AlphaFoldDB" id="A0A8X6UBP4"/>
<sequence length="113" mass="12427">MSLRPAHPLSTSPRAFNKSETYREAPLEGGRTYLQETAAKNRTVKRKAKKTQQWKNLGWKRRGGRERMNLSTSPVACGACGSIVARAPGENGVAKKWKQAPFGVPPPLLQKGV</sequence>
<proteinExistence type="predicted"/>
<dbReference type="EMBL" id="BMAW01125760">
    <property type="protein sequence ID" value="GFU13970.1"/>
    <property type="molecule type" value="Genomic_DNA"/>
</dbReference>
<dbReference type="OrthoDB" id="6458382at2759"/>
<gene>
    <name evidence="3" type="ORF">NPIL_36701</name>
    <name evidence="2" type="ORF">NPIL_387251</name>
</gene>